<reference evidence="2" key="1">
    <citation type="journal article" date="2023" name="G3 (Bethesda)">
        <title>Genome assembly and association tests identify interacting loci associated with vigor, precocity, and sex in interspecific pistachio rootstocks.</title>
        <authorList>
            <person name="Palmer W."/>
            <person name="Jacygrad E."/>
            <person name="Sagayaradj S."/>
            <person name="Cavanaugh K."/>
            <person name="Han R."/>
            <person name="Bertier L."/>
            <person name="Beede B."/>
            <person name="Kafkas S."/>
            <person name="Golino D."/>
            <person name="Preece J."/>
            <person name="Michelmore R."/>
        </authorList>
    </citation>
    <scope>NUCLEOTIDE SEQUENCE [LARGE SCALE GENOMIC DNA]</scope>
</reference>
<evidence type="ECO:0000313" key="1">
    <source>
        <dbReference type="EMBL" id="KAJ0105239.1"/>
    </source>
</evidence>
<organism evidence="1 2">
    <name type="scientific">Pistacia atlantica</name>
    <dbReference type="NCBI Taxonomy" id="434234"/>
    <lineage>
        <taxon>Eukaryota</taxon>
        <taxon>Viridiplantae</taxon>
        <taxon>Streptophyta</taxon>
        <taxon>Embryophyta</taxon>
        <taxon>Tracheophyta</taxon>
        <taxon>Spermatophyta</taxon>
        <taxon>Magnoliopsida</taxon>
        <taxon>eudicotyledons</taxon>
        <taxon>Gunneridae</taxon>
        <taxon>Pentapetalae</taxon>
        <taxon>rosids</taxon>
        <taxon>malvids</taxon>
        <taxon>Sapindales</taxon>
        <taxon>Anacardiaceae</taxon>
        <taxon>Pistacia</taxon>
    </lineage>
</organism>
<keyword evidence="2" id="KW-1185">Reference proteome</keyword>
<comment type="caution">
    <text evidence="1">The sequence shown here is derived from an EMBL/GenBank/DDBJ whole genome shotgun (WGS) entry which is preliminary data.</text>
</comment>
<accession>A0ACC1BZH8</accession>
<name>A0ACC1BZH8_9ROSI</name>
<proteinExistence type="predicted"/>
<dbReference type="EMBL" id="CM047898">
    <property type="protein sequence ID" value="KAJ0105239.1"/>
    <property type="molecule type" value="Genomic_DNA"/>
</dbReference>
<gene>
    <name evidence="1" type="ORF">Patl1_19374</name>
</gene>
<evidence type="ECO:0000313" key="2">
    <source>
        <dbReference type="Proteomes" id="UP001164250"/>
    </source>
</evidence>
<dbReference type="Proteomes" id="UP001164250">
    <property type="component" value="Chromosome 2"/>
</dbReference>
<protein>
    <submittedName>
        <fullName evidence="1">Uncharacterized protein</fullName>
    </submittedName>
</protein>
<sequence>MRLWLNLLVGISIPKLVNGPNPLRFSLAMWQCSNTRWSMTCRRWGNSCSRCVIQRSQSKNTTMVSPQSCSLNPAHDTSSGERLFPTQGLVKQHFSTLVKFQNDTFPPSVKFH</sequence>